<organism evidence="6 7">
    <name type="scientific">Candida glabrata</name>
    <name type="common">Yeast</name>
    <name type="synonym">Torulopsis glabrata</name>
    <dbReference type="NCBI Taxonomy" id="5478"/>
    <lineage>
        <taxon>Eukaryota</taxon>
        <taxon>Fungi</taxon>
        <taxon>Dikarya</taxon>
        <taxon>Ascomycota</taxon>
        <taxon>Saccharomycotina</taxon>
        <taxon>Saccharomycetes</taxon>
        <taxon>Saccharomycetales</taxon>
        <taxon>Saccharomycetaceae</taxon>
        <taxon>Nakaseomyces</taxon>
    </lineage>
</organism>
<dbReference type="VEuPathDB" id="FungiDB:GVI51_H03883"/>
<evidence type="ECO:0000313" key="6">
    <source>
        <dbReference type="EMBL" id="KTB03319.1"/>
    </source>
</evidence>
<name>A0A0W0C741_CANGB</name>
<evidence type="ECO:0000259" key="5">
    <source>
        <dbReference type="Pfam" id="PF08540"/>
    </source>
</evidence>
<feature type="binding site" evidence="3">
    <location>
        <position position="131"/>
    </location>
    <ligand>
        <name>CoA</name>
        <dbReference type="ChEBI" id="CHEBI:57287"/>
    </ligand>
</feature>
<dbReference type="NCBIfam" id="TIGR01833">
    <property type="entry name" value="HMG-CoA-S_euk"/>
    <property type="match status" value="1"/>
</dbReference>
<dbReference type="EC" id="2.3.3.10" evidence="4"/>
<accession>A0A0W0C741</accession>
<dbReference type="VEuPathDB" id="FungiDB:CAGL0H04081g"/>
<evidence type="ECO:0000313" key="7">
    <source>
        <dbReference type="Proteomes" id="UP000054886"/>
    </source>
</evidence>
<dbReference type="SUPFAM" id="SSF53901">
    <property type="entry name" value="Thiolase-like"/>
    <property type="match status" value="2"/>
</dbReference>
<dbReference type="PANTHER" id="PTHR43323">
    <property type="entry name" value="3-HYDROXY-3-METHYLGLUTARYL COENZYME A SYNTHASE"/>
    <property type="match status" value="1"/>
</dbReference>
<comment type="caution">
    <text evidence="6">The sequence shown here is derived from an EMBL/GenBank/DDBJ whole genome shotgun (WGS) entry which is preliminary data.</text>
</comment>
<dbReference type="InterPro" id="IPR010122">
    <property type="entry name" value="HMG_CoA_synthase_euk"/>
</dbReference>
<comment type="catalytic activity">
    <reaction evidence="4">
        <text>acetoacetyl-CoA + acetyl-CoA + H2O = (3S)-3-hydroxy-3-methylglutaryl-CoA + CoA + H(+)</text>
        <dbReference type="Rhea" id="RHEA:10188"/>
        <dbReference type="ChEBI" id="CHEBI:15377"/>
        <dbReference type="ChEBI" id="CHEBI:15378"/>
        <dbReference type="ChEBI" id="CHEBI:43074"/>
        <dbReference type="ChEBI" id="CHEBI:57286"/>
        <dbReference type="ChEBI" id="CHEBI:57287"/>
        <dbReference type="ChEBI" id="CHEBI:57288"/>
        <dbReference type="EC" id="2.3.3.10"/>
    </reaction>
</comment>
<evidence type="ECO:0000256" key="2">
    <source>
        <dbReference type="PIRSR" id="PIRSR610122-1"/>
    </source>
</evidence>
<dbReference type="InterPro" id="IPR016039">
    <property type="entry name" value="Thiolase-like"/>
</dbReference>
<evidence type="ECO:0000256" key="1">
    <source>
        <dbReference type="ARBA" id="ARBA00022679"/>
    </source>
</evidence>
<dbReference type="GO" id="GO:0010142">
    <property type="term" value="P:farnesyl diphosphate biosynthetic process, mevalonate pathway"/>
    <property type="evidence" value="ECO:0007669"/>
    <property type="project" value="EnsemblFungi"/>
</dbReference>
<dbReference type="InterPro" id="IPR013746">
    <property type="entry name" value="HMG_CoA_synt_C_dom"/>
</dbReference>
<feature type="active site" description="Proton donor/acceptor" evidence="2">
    <location>
        <position position="126"/>
    </location>
</feature>
<comment type="similarity">
    <text evidence="4">Belongs to the thiolase-like superfamily. HMG-CoA synthase family.</text>
</comment>
<sequence>MTEIKKQRTDFQAARPTNVGIKGIEVYIPSQYVSEAELEKYDGVSQGKYTIGLGQTNMSFVNDREDIYSIEYPVVDGHFSLTCYVKALDQVYKAYSKKAIARGLVQEPISDEACNVLKHFDYNVFHVPTCKLVTKSYGRLLYNDFRGNPSLYPDVDQSLATLDYEKSLVDKSVEKLFVNVAKPHHATRVAPSLNVPTNTGNMYTGSVYASLASLLSYVDQEQLQGKRIGMFSYGSGLAASLFSLVVRGDISDIVSKLDIDNKLQSRECLTPQQYEAAIELREKAHLQKSFKPTGSIDHLRAGTYYLTEIDDKFRRSYSTKE</sequence>
<dbReference type="Pfam" id="PF08540">
    <property type="entry name" value="HMG_CoA_synt_C"/>
    <property type="match status" value="1"/>
</dbReference>
<evidence type="ECO:0000256" key="4">
    <source>
        <dbReference type="RuleBase" id="RU364071"/>
    </source>
</evidence>
<dbReference type="VEuPathDB" id="FungiDB:B1J91_H04081g"/>
<dbReference type="Gene3D" id="3.40.47.10">
    <property type="match status" value="2"/>
</dbReference>
<feature type="domain" description="Hydroxymethylglutaryl-coenzyme A synthase C-terminal" evidence="5">
    <location>
        <begin position="70"/>
        <end position="320"/>
    </location>
</feature>
<reference evidence="6 7" key="1">
    <citation type="submission" date="2015-10" db="EMBL/GenBank/DDBJ databases">
        <title>Draft genomes sequences of Candida glabrata isolates 1A, 1B, 2A, 2B, 3A and 3B.</title>
        <authorList>
            <person name="Haavelsrud O.E."/>
            <person name="Gaustad P."/>
        </authorList>
    </citation>
    <scope>NUCLEOTIDE SEQUENCE [LARGE SCALE GENOMIC DNA]</scope>
    <source>
        <strain evidence="6">910700640</strain>
    </source>
</reference>
<dbReference type="VEuPathDB" id="FungiDB:GWK60_H03883"/>
<comment type="function">
    <text evidence="4">Catalyzes the condensation of acetyl-CoA with acetoacetyl-CoA to form HMG-CoA.</text>
</comment>
<feature type="binding site" evidence="3">
    <location>
        <position position="80"/>
    </location>
    <ligand>
        <name>CoA</name>
        <dbReference type="ChEBI" id="CHEBI:57287"/>
    </ligand>
</feature>
<dbReference type="AlphaFoldDB" id="A0A0W0C741"/>
<proteinExistence type="inferred from homology"/>
<dbReference type="PANTHER" id="PTHR43323:SF2">
    <property type="entry name" value="HYDROXYMETHYLGLUTARYL-COA SYNTHASE"/>
    <property type="match status" value="1"/>
</dbReference>
<protein>
    <recommendedName>
        <fullName evidence="4">Hydroxymethylglutaryl-CoA synthase</fullName>
        <shortName evidence="4">HMG-CoA synthase</shortName>
        <ecNumber evidence="4">2.3.3.10</ecNumber>
    </recommendedName>
    <alternativeName>
        <fullName evidence="4">3-hydroxy-3-methylglutaryl coenzyme A synthase</fullName>
    </alternativeName>
</protein>
<keyword evidence="1 4" id="KW-0808">Transferase</keyword>
<dbReference type="Proteomes" id="UP000054886">
    <property type="component" value="Unassembled WGS sequence"/>
</dbReference>
<evidence type="ECO:0000256" key="3">
    <source>
        <dbReference type="PIRSR" id="PIRSR610122-2"/>
    </source>
</evidence>
<dbReference type="EMBL" id="LLZZ01000120">
    <property type="protein sequence ID" value="KTB03319.1"/>
    <property type="molecule type" value="Genomic_DNA"/>
</dbReference>
<feature type="binding site" evidence="3">
    <location>
        <position position="135"/>
    </location>
    <ligand>
        <name>CoA</name>
        <dbReference type="ChEBI" id="CHEBI:57287"/>
    </ligand>
</feature>
<gene>
    <name evidence="6" type="ORF">AO440_002067</name>
</gene>
<dbReference type="GO" id="GO:0004421">
    <property type="term" value="F:hydroxymethylglutaryl-CoA synthase activity"/>
    <property type="evidence" value="ECO:0007669"/>
    <property type="project" value="UniProtKB-EC"/>
</dbReference>
<dbReference type="GO" id="GO:0006696">
    <property type="term" value="P:ergosterol biosynthetic process"/>
    <property type="evidence" value="ECO:0007669"/>
    <property type="project" value="EnsemblFungi"/>
</dbReference>
<dbReference type="GO" id="GO:0006084">
    <property type="term" value="P:acetyl-CoA metabolic process"/>
    <property type="evidence" value="ECO:0007669"/>
    <property type="project" value="EnsemblFungi"/>
</dbReference>